<reference evidence="6 7" key="1">
    <citation type="submission" date="2018-03" db="EMBL/GenBank/DDBJ databases">
        <title>Genome sequence of Clostridium vincentii DSM 10228.</title>
        <authorList>
            <person name="Poehlein A."/>
            <person name="Daniel R."/>
        </authorList>
    </citation>
    <scope>NUCLEOTIDE SEQUENCE [LARGE SCALE GENOMIC DNA]</scope>
    <source>
        <strain evidence="6 7">DSM 10228</strain>
    </source>
</reference>
<evidence type="ECO:0000256" key="4">
    <source>
        <dbReference type="ARBA" id="ARBA00022840"/>
    </source>
</evidence>
<dbReference type="InterPro" id="IPR017871">
    <property type="entry name" value="ABC_transporter-like_CS"/>
</dbReference>
<dbReference type="Pfam" id="PF00005">
    <property type="entry name" value="ABC_tran"/>
    <property type="match status" value="1"/>
</dbReference>
<dbReference type="EMBL" id="PVXQ01000019">
    <property type="protein sequence ID" value="PRR82145.1"/>
    <property type="molecule type" value="Genomic_DNA"/>
</dbReference>
<dbReference type="GO" id="GO:0016887">
    <property type="term" value="F:ATP hydrolysis activity"/>
    <property type="evidence" value="ECO:0007669"/>
    <property type="project" value="InterPro"/>
</dbReference>
<gene>
    <name evidence="6" type="primary">ybbL</name>
    <name evidence="6" type="ORF">CLVI_19450</name>
</gene>
<name>A0A2T0BE44_9CLOT</name>
<comment type="subcellular location">
    <subcellularLocation>
        <location evidence="1">Cell membrane</location>
        <topology evidence="1">Peripheral membrane protein</topology>
    </subcellularLocation>
</comment>
<comment type="caution">
    <text evidence="6">The sequence shown here is derived from an EMBL/GenBank/DDBJ whole genome shotgun (WGS) entry which is preliminary data.</text>
</comment>
<dbReference type="GO" id="GO:0005886">
    <property type="term" value="C:plasma membrane"/>
    <property type="evidence" value="ECO:0007669"/>
    <property type="project" value="UniProtKB-SubCell"/>
</dbReference>
<accession>A0A2T0BE44</accession>
<keyword evidence="4 6" id="KW-0067">ATP-binding</keyword>
<organism evidence="6 7">
    <name type="scientific">Clostridium vincentii</name>
    <dbReference type="NCBI Taxonomy" id="52704"/>
    <lineage>
        <taxon>Bacteria</taxon>
        <taxon>Bacillati</taxon>
        <taxon>Bacillota</taxon>
        <taxon>Clostridia</taxon>
        <taxon>Eubacteriales</taxon>
        <taxon>Clostridiaceae</taxon>
        <taxon>Clostridium</taxon>
    </lineage>
</organism>
<dbReference type="GO" id="GO:0005524">
    <property type="term" value="F:ATP binding"/>
    <property type="evidence" value="ECO:0007669"/>
    <property type="project" value="UniProtKB-KW"/>
</dbReference>
<dbReference type="GO" id="GO:0022857">
    <property type="term" value="F:transmembrane transporter activity"/>
    <property type="evidence" value="ECO:0007669"/>
    <property type="project" value="UniProtKB-ARBA"/>
</dbReference>
<dbReference type="PANTHER" id="PTHR43423">
    <property type="entry name" value="ABC TRANSPORTER I FAMILY MEMBER 17"/>
    <property type="match status" value="1"/>
</dbReference>
<sequence length="218" mass="24572">MQILNIKGIFYEVDNNKILNNINIDVEGGDCISIVGSSGCGKSTLLKICADLISISKGDIYYRGKNYKECNPLDLRRNISYCIQSPHLFGEQVFENLEFPFKIRKESTNKNRISALLERFNLDKGILDKDIHSLSGGEKQRIAIARNLMYIPDILLLDESTSALDTVNAQVVEEYIKDINKEGVTVIWVTHSLEQSEGIFNKRITISNGSIEKVEGIR</sequence>
<evidence type="ECO:0000313" key="7">
    <source>
        <dbReference type="Proteomes" id="UP000239471"/>
    </source>
</evidence>
<dbReference type="InterPro" id="IPR027417">
    <property type="entry name" value="P-loop_NTPase"/>
</dbReference>
<dbReference type="RefSeq" id="WP_106059917.1">
    <property type="nucleotide sequence ID" value="NZ_PVXQ01000019.1"/>
</dbReference>
<dbReference type="InterPro" id="IPR015856">
    <property type="entry name" value="ABC_transpr_CbiO/EcfA_su"/>
</dbReference>
<protein>
    <submittedName>
        <fullName evidence="6">Putative ABC transporter ATP-binding protein YbbL</fullName>
    </submittedName>
</protein>
<dbReference type="PROSITE" id="PS50893">
    <property type="entry name" value="ABC_TRANSPORTER_2"/>
    <property type="match status" value="1"/>
</dbReference>
<dbReference type="InterPro" id="IPR003593">
    <property type="entry name" value="AAA+_ATPase"/>
</dbReference>
<dbReference type="PANTHER" id="PTHR43423:SF1">
    <property type="entry name" value="ABC TRANSPORTER I FAMILY MEMBER 17"/>
    <property type="match status" value="1"/>
</dbReference>
<dbReference type="SUPFAM" id="SSF52540">
    <property type="entry name" value="P-loop containing nucleoside triphosphate hydrolases"/>
    <property type="match status" value="1"/>
</dbReference>
<evidence type="ECO:0000313" key="6">
    <source>
        <dbReference type="EMBL" id="PRR82145.1"/>
    </source>
</evidence>
<dbReference type="InterPro" id="IPR003439">
    <property type="entry name" value="ABC_transporter-like_ATP-bd"/>
</dbReference>
<dbReference type="PROSITE" id="PS00211">
    <property type="entry name" value="ABC_TRANSPORTER_1"/>
    <property type="match status" value="1"/>
</dbReference>
<dbReference type="CDD" id="cd03225">
    <property type="entry name" value="ABC_cobalt_CbiO_domain1"/>
    <property type="match status" value="1"/>
</dbReference>
<dbReference type="SMART" id="SM00382">
    <property type="entry name" value="AAA"/>
    <property type="match status" value="1"/>
</dbReference>
<feature type="domain" description="ABC transporter" evidence="5">
    <location>
        <begin position="4"/>
        <end position="217"/>
    </location>
</feature>
<dbReference type="OrthoDB" id="9785080at2"/>
<evidence type="ECO:0000256" key="2">
    <source>
        <dbReference type="ARBA" id="ARBA00022448"/>
    </source>
</evidence>
<dbReference type="Gene3D" id="3.40.50.300">
    <property type="entry name" value="P-loop containing nucleotide triphosphate hydrolases"/>
    <property type="match status" value="1"/>
</dbReference>
<keyword evidence="3" id="KW-0547">Nucleotide-binding</keyword>
<evidence type="ECO:0000259" key="5">
    <source>
        <dbReference type="PROSITE" id="PS50893"/>
    </source>
</evidence>
<keyword evidence="2" id="KW-0813">Transport</keyword>
<keyword evidence="7" id="KW-1185">Reference proteome</keyword>
<evidence type="ECO:0000256" key="1">
    <source>
        <dbReference type="ARBA" id="ARBA00004202"/>
    </source>
</evidence>
<evidence type="ECO:0000256" key="3">
    <source>
        <dbReference type="ARBA" id="ARBA00022741"/>
    </source>
</evidence>
<proteinExistence type="predicted"/>
<dbReference type="Proteomes" id="UP000239471">
    <property type="component" value="Unassembled WGS sequence"/>
</dbReference>
<dbReference type="AlphaFoldDB" id="A0A2T0BE44"/>